<dbReference type="AlphaFoldDB" id="A0A0E2HBH2"/>
<name>A0A0E2HBH2_9FIRM</name>
<dbReference type="Proteomes" id="UP000013085">
    <property type="component" value="Unassembled WGS sequence"/>
</dbReference>
<comment type="caution">
    <text evidence="1">The sequence shown here is derived from an EMBL/GenBank/DDBJ whole genome shotgun (WGS) entry which is preliminary data.</text>
</comment>
<proteinExistence type="predicted"/>
<accession>A0A0E2HBH2</accession>
<reference evidence="1 2" key="1">
    <citation type="submission" date="2013-01" db="EMBL/GenBank/DDBJ databases">
        <title>The Genome Sequence of Clostridium clostridioforme 90A8.</title>
        <authorList>
            <consortium name="The Broad Institute Genome Sequencing Platform"/>
            <person name="Earl A."/>
            <person name="Ward D."/>
            <person name="Feldgarden M."/>
            <person name="Gevers D."/>
            <person name="Courvalin P."/>
            <person name="Lambert T."/>
            <person name="Walker B."/>
            <person name="Young S.K."/>
            <person name="Zeng Q."/>
            <person name="Gargeya S."/>
            <person name="Fitzgerald M."/>
            <person name="Haas B."/>
            <person name="Abouelleil A."/>
            <person name="Alvarado L."/>
            <person name="Arachchi H.M."/>
            <person name="Berlin A.M."/>
            <person name="Chapman S.B."/>
            <person name="Dewar J."/>
            <person name="Goldberg J."/>
            <person name="Griggs A."/>
            <person name="Gujja S."/>
            <person name="Hansen M."/>
            <person name="Howarth C."/>
            <person name="Imamovic A."/>
            <person name="Larimer J."/>
            <person name="McCowan C."/>
            <person name="Murphy C."/>
            <person name="Neiman D."/>
            <person name="Pearson M."/>
            <person name="Priest M."/>
            <person name="Roberts A."/>
            <person name="Saif S."/>
            <person name="Shea T."/>
            <person name="Sisk P."/>
            <person name="Sykes S."/>
            <person name="Wortman J."/>
            <person name="Nusbaum C."/>
            <person name="Birren B."/>
        </authorList>
    </citation>
    <scope>NUCLEOTIDE SEQUENCE [LARGE SCALE GENOMIC DNA]</scope>
    <source>
        <strain evidence="1 2">90A8</strain>
    </source>
</reference>
<evidence type="ECO:0000313" key="1">
    <source>
        <dbReference type="EMBL" id="ENZ17197.1"/>
    </source>
</evidence>
<sequence length="118" mass="13396">MTSEQLTWITGEVMASLKLSDDKKSDVERCIRRIGIMVLIRCNREDIPKMLEPVIAQMAEDTLKEEMNLSGAGAVSSVTRGDTSITYRDDTALTQASSRLLKDYEPQLRRYKKMNLPK</sequence>
<evidence type="ECO:0000313" key="2">
    <source>
        <dbReference type="Proteomes" id="UP000013085"/>
    </source>
</evidence>
<protein>
    <recommendedName>
        <fullName evidence="3">Phage protein</fullName>
    </recommendedName>
</protein>
<dbReference type="PATRIC" id="fig|999408.3.peg.2112"/>
<gene>
    <name evidence="1" type="ORF">HMPREF1090_01967</name>
</gene>
<dbReference type="EMBL" id="AGYR01000018">
    <property type="protein sequence ID" value="ENZ17197.1"/>
    <property type="molecule type" value="Genomic_DNA"/>
</dbReference>
<organism evidence="1 2">
    <name type="scientific">[Clostridium] clostridioforme 90A8</name>
    <dbReference type="NCBI Taxonomy" id="999408"/>
    <lineage>
        <taxon>Bacteria</taxon>
        <taxon>Bacillati</taxon>
        <taxon>Bacillota</taxon>
        <taxon>Clostridia</taxon>
        <taxon>Lachnospirales</taxon>
        <taxon>Lachnospiraceae</taxon>
        <taxon>Enterocloster</taxon>
    </lineage>
</organism>
<dbReference type="RefSeq" id="WP_002595610.1">
    <property type="nucleotide sequence ID" value="NZ_KB851019.1"/>
</dbReference>
<evidence type="ECO:0008006" key="3">
    <source>
        <dbReference type="Google" id="ProtNLM"/>
    </source>
</evidence>
<dbReference type="HOGENOM" id="CLU_2069002_0_0_9"/>